<dbReference type="EC" id="3.2.1.23" evidence="3"/>
<feature type="region of interest" description="Disordered" evidence="9">
    <location>
        <begin position="558"/>
        <end position="589"/>
    </location>
</feature>
<feature type="domain" description="LamG-like jellyroll fold" evidence="10">
    <location>
        <begin position="695"/>
        <end position="829"/>
    </location>
</feature>
<feature type="region of interest" description="Disordered" evidence="9">
    <location>
        <begin position="93"/>
        <end position="119"/>
    </location>
</feature>
<dbReference type="EMBL" id="BAAALR010000013">
    <property type="protein sequence ID" value="GAA1672109.1"/>
    <property type="molecule type" value="Genomic_DNA"/>
</dbReference>
<evidence type="ECO:0000256" key="7">
    <source>
        <dbReference type="ARBA" id="ARBA00023295"/>
    </source>
</evidence>
<evidence type="ECO:0000256" key="1">
    <source>
        <dbReference type="ARBA" id="ARBA00001412"/>
    </source>
</evidence>
<protein>
    <recommendedName>
        <fullName evidence="3">beta-galactosidase</fullName>
        <ecNumber evidence="3">3.2.1.23</ecNumber>
    </recommendedName>
    <alternativeName>
        <fullName evidence="8">Lactase</fullName>
    </alternativeName>
</protein>
<dbReference type="InterPro" id="IPR050347">
    <property type="entry name" value="Bact_Beta-galactosidase"/>
</dbReference>
<dbReference type="Gene3D" id="2.70.98.10">
    <property type="match status" value="1"/>
</dbReference>
<dbReference type="Pfam" id="PF13385">
    <property type="entry name" value="Laminin_G_3"/>
    <property type="match status" value="1"/>
</dbReference>
<dbReference type="InterPro" id="IPR013222">
    <property type="entry name" value="Glyco_hyd_98_carb-bd"/>
</dbReference>
<keyword evidence="7" id="KW-0326">Glycosidase</keyword>
<dbReference type="PANTHER" id="PTHR46323">
    <property type="entry name" value="BETA-GALACTOSIDASE"/>
    <property type="match status" value="1"/>
</dbReference>
<keyword evidence="6" id="KW-1015">Disulfide bond</keyword>
<dbReference type="Pfam" id="PF02929">
    <property type="entry name" value="Bgal_small_N"/>
    <property type="match status" value="1"/>
</dbReference>
<dbReference type="SUPFAM" id="SSF74650">
    <property type="entry name" value="Galactose mutarotase-like"/>
    <property type="match status" value="1"/>
</dbReference>
<dbReference type="SMART" id="SM00560">
    <property type="entry name" value="LamGL"/>
    <property type="match status" value="1"/>
</dbReference>
<keyword evidence="5 13" id="KW-0378">Hydrolase</keyword>
<feature type="region of interest" description="Disordered" evidence="9">
    <location>
        <begin position="1391"/>
        <end position="1412"/>
    </location>
</feature>
<dbReference type="SMART" id="SM00776">
    <property type="entry name" value="NPCBM"/>
    <property type="match status" value="1"/>
</dbReference>
<evidence type="ECO:0000256" key="2">
    <source>
        <dbReference type="ARBA" id="ARBA00007401"/>
    </source>
</evidence>
<dbReference type="InterPro" id="IPR036156">
    <property type="entry name" value="Beta-gal/glucu_dom_sf"/>
</dbReference>
<dbReference type="InterPro" id="IPR013783">
    <property type="entry name" value="Ig-like_fold"/>
</dbReference>
<dbReference type="InterPro" id="IPR013320">
    <property type="entry name" value="ConA-like_dom_sf"/>
</dbReference>
<gene>
    <name evidence="13" type="ORF">GCM10009680_09770</name>
</gene>
<dbReference type="Gene3D" id="2.60.120.260">
    <property type="entry name" value="Galactose-binding domain-like"/>
    <property type="match status" value="1"/>
</dbReference>
<evidence type="ECO:0000256" key="3">
    <source>
        <dbReference type="ARBA" id="ARBA00012756"/>
    </source>
</evidence>
<organism evidence="13 14">
    <name type="scientific">Streptomyces yatensis</name>
    <dbReference type="NCBI Taxonomy" id="155177"/>
    <lineage>
        <taxon>Bacteria</taxon>
        <taxon>Bacillati</taxon>
        <taxon>Actinomycetota</taxon>
        <taxon>Actinomycetes</taxon>
        <taxon>Kitasatosporales</taxon>
        <taxon>Streptomycetaceae</taxon>
        <taxon>Streptomyces</taxon>
        <taxon>Streptomyces violaceusniger group</taxon>
    </lineage>
</organism>
<evidence type="ECO:0000256" key="5">
    <source>
        <dbReference type="ARBA" id="ARBA00022801"/>
    </source>
</evidence>
<dbReference type="Pfam" id="PF08305">
    <property type="entry name" value="NPCBM"/>
    <property type="match status" value="1"/>
</dbReference>
<reference evidence="14" key="1">
    <citation type="journal article" date="2019" name="Int. J. Syst. Evol. Microbiol.">
        <title>The Global Catalogue of Microorganisms (GCM) 10K type strain sequencing project: providing services to taxonomists for standard genome sequencing and annotation.</title>
        <authorList>
            <consortium name="The Broad Institute Genomics Platform"/>
            <consortium name="The Broad Institute Genome Sequencing Center for Infectious Disease"/>
            <person name="Wu L."/>
            <person name="Ma J."/>
        </authorList>
    </citation>
    <scope>NUCLEOTIDE SEQUENCE [LARGE SCALE GENOMIC DNA]</scope>
    <source>
        <strain evidence="14">JCM 13244</strain>
    </source>
</reference>
<dbReference type="SUPFAM" id="SSF49899">
    <property type="entry name" value="Concanavalin A-like lectins/glucanases"/>
    <property type="match status" value="1"/>
</dbReference>
<feature type="compositionally biased region" description="Low complexity" evidence="9">
    <location>
        <begin position="1391"/>
        <end position="1403"/>
    </location>
</feature>
<dbReference type="Gene3D" id="2.60.40.10">
    <property type="entry name" value="Immunoglobulins"/>
    <property type="match status" value="3"/>
</dbReference>
<proteinExistence type="inferred from homology"/>
<evidence type="ECO:0000256" key="6">
    <source>
        <dbReference type="ARBA" id="ARBA00023157"/>
    </source>
</evidence>
<evidence type="ECO:0000256" key="4">
    <source>
        <dbReference type="ARBA" id="ARBA00022729"/>
    </source>
</evidence>
<name>A0ABP4SFD7_9ACTN</name>
<comment type="catalytic activity">
    <reaction evidence="1">
        <text>Hydrolysis of terminal non-reducing beta-D-galactose residues in beta-D-galactosides.</text>
        <dbReference type="EC" id="3.2.1.23"/>
    </reaction>
</comment>
<dbReference type="InterPro" id="IPR018905">
    <property type="entry name" value="A-galactase_NEW3"/>
</dbReference>
<dbReference type="InterPro" id="IPR006103">
    <property type="entry name" value="Glyco_hydro_2_cat"/>
</dbReference>
<accession>A0ABP4SFD7</accession>
<dbReference type="SMART" id="SM01038">
    <property type="entry name" value="Bgal_small_N"/>
    <property type="match status" value="1"/>
</dbReference>
<dbReference type="InterPro" id="IPR038637">
    <property type="entry name" value="NPCBM_sf"/>
</dbReference>
<dbReference type="InterPro" id="IPR004199">
    <property type="entry name" value="B-gal_small/dom_5"/>
</dbReference>
<dbReference type="Pfam" id="PF10633">
    <property type="entry name" value="NPCBM_assoc"/>
    <property type="match status" value="1"/>
</dbReference>
<dbReference type="InterPro" id="IPR006101">
    <property type="entry name" value="Glyco_hydro_2"/>
</dbReference>
<dbReference type="SUPFAM" id="SSF49303">
    <property type="entry name" value="beta-Galactosidase/glucuronidase domain"/>
    <property type="match status" value="2"/>
</dbReference>
<feature type="domain" description="Beta galactosidase small chain/" evidence="12">
    <location>
        <begin position="1013"/>
        <end position="1282"/>
    </location>
</feature>
<evidence type="ECO:0000256" key="9">
    <source>
        <dbReference type="SAM" id="MobiDB-lite"/>
    </source>
</evidence>
<sequence length="1563" mass="169311">MANVRACSGLFTLERFHTHRRVDHQMSRRLRRRLLLPRLSRPPRPPRPFRLSRLAAFALALALAAPAAPAAAANPPDPPADVYKLLEDPEVTSVGQEPAHARLTPYADTAGALDGGSRSPWTASLDGSWKLHMSDRPEEVPKDFFTEGYDTSSSGWRSVSVPHTWQTDGLDHPVFRNIPTEMYPDAPPKVPHDVNPTGAYVKTFELPKSWEKRRTFLRFEGVTSGYLLWVNGSYAGYDQGGYTPAEFDISDRLHPGRNTVALQVHRWGSGAHLEDYDQWRFSGIFRSVGLYSTPATHLRDITVKTDLDARYRDARLTAEVDVAAKGPRRAADERKVLATLYDQRGRKVTTMSGTVADGSGSTTLTADVANPAKWTDETPNLYTLVVRLTDADGTVTHTTAQPVGFREIEIKDRQLLVNGERVLIKGVNRSETDPGTGRHATRERTASDVSLMKRLNVNSVRTSHYPSDPYLYEQADTRGLWIDDEVDIETHHHDACPDDCLAERPEWQAAFMDRLTAMYERDKNHPSVLMWDTGNEAGLGKAHYAMADFLDREDPARPVYHQPNSPDGDAPFADVWGPRYPSPSGLEEKAKATTKPIIMGEYAHAMGNSLGNFREFWDVVRKYPQVQGGYIWDWAEQNITQPLLTTPDTSGNDILSYVSGKPELVAGHRGKALELSGLDDFVEVYRDPKLDAVSDALTLDAWVKPADWTGSFTVIAKGDHSYALKMRDKDTLEFFVYGDGDWHTVAADVPDGWYGSWHRVSGTFDGRTLRLLVDGKQTASADWTGTVGSSAQPVNIGRNPETEQENIRTRMAHGTVDQVRVYHQALSADQLAADPSADAVLALDFDRLDRKGEFLSYGAGTGGVDGVVSSDRTVQPEARAMAAVHAPIRISGDEARAGRIEVRNERSFTGTDDLRLRWRITEGARTLAQGSRALGLAAGGRTTLQLPKPPANPQDADRQLTVEAVRATDTSWAKAGDRVAVEQFDIGGRQLAGTVPARAPGKVEATTSGDRLTVTGDGFSYGFDRASGELVSMKSGGRELLGSGPELDAWRAPLSNEIGSEEGPWREAGLDRLHTEPGKVTVDERDGEVVVTVPSSAAAPGVKDSSFAQTLRYTVSGTGELRLDHRVEARGAARTVPYLPRIGLSLRLPDRYDRFTWYGRGPQENYTDREDGAPVGVYSTDVDKQFAGYTRPQDYGNHEDVRWASLSDGSGGLLVSGDFSAGVTPYTGIDRAAYPFALRKDPGGNTLHLDHAVSGVSETFHTVLPEYQLRPAKEYAYTLRLRPLTGAEARTGTPHGPVVCAPEAKLTAADTTVAAGESTSTELTVTNPCDTPLREVTAAFGLAEGWTAEPGTLDLGDLAAGRTATVRTEITRGEGTPDGLRPAVADVRATSAGGARVSGSASAEIDGTPPPPRGDVAVSTLDFLTADNGWGPVERDHSNGEAAPGDGTTLTVGGTTYERGLGTHAEATVEVFLGGNCSSFTADTGLDDEVGADGSVVFEVYADGERVYRGETVRGPDAAVPVKADIEGAQRLRLRVTDGGDGNAHDHADWGAATVRCGTGGTG</sequence>
<comment type="similarity">
    <text evidence="2">Belongs to the glycosyl hydrolase 2 family.</text>
</comment>
<evidence type="ECO:0000259" key="10">
    <source>
        <dbReference type="SMART" id="SM00560"/>
    </source>
</evidence>
<dbReference type="SUPFAM" id="SSF51445">
    <property type="entry name" value="(Trans)glycosidases"/>
    <property type="match status" value="1"/>
</dbReference>
<dbReference type="InterPro" id="IPR006102">
    <property type="entry name" value="Ig-like_GH2"/>
</dbReference>
<dbReference type="GO" id="GO:0016787">
    <property type="term" value="F:hydrolase activity"/>
    <property type="evidence" value="ECO:0007669"/>
    <property type="project" value="UniProtKB-KW"/>
</dbReference>
<comment type="caution">
    <text evidence="13">The sequence shown here is derived from an EMBL/GenBank/DDBJ whole genome shotgun (WGS) entry which is preliminary data.</text>
</comment>
<feature type="domain" description="Glycosyl hydrolase family 98 putative carbohydrate-binding module" evidence="11">
    <location>
        <begin position="1412"/>
        <end position="1557"/>
    </location>
</feature>
<dbReference type="InterPro" id="IPR011013">
    <property type="entry name" value="Gal_mutarotase_sf_dom"/>
</dbReference>
<dbReference type="PRINTS" id="PR00132">
    <property type="entry name" value="GLHYDRLASE2"/>
</dbReference>
<keyword evidence="4" id="KW-0732">Signal</keyword>
<dbReference type="Gene3D" id="2.60.120.1060">
    <property type="entry name" value="NPCBM/NEW2 domain"/>
    <property type="match status" value="1"/>
</dbReference>
<dbReference type="InterPro" id="IPR032312">
    <property type="entry name" value="LacZ_4"/>
</dbReference>
<dbReference type="InterPro" id="IPR006558">
    <property type="entry name" value="LamG-like"/>
</dbReference>
<evidence type="ECO:0000313" key="14">
    <source>
        <dbReference type="Proteomes" id="UP001499947"/>
    </source>
</evidence>
<dbReference type="PANTHER" id="PTHR46323:SF2">
    <property type="entry name" value="BETA-GALACTOSIDASE"/>
    <property type="match status" value="1"/>
</dbReference>
<dbReference type="InterPro" id="IPR006104">
    <property type="entry name" value="Glyco_hydro_2_N"/>
</dbReference>
<evidence type="ECO:0000259" key="12">
    <source>
        <dbReference type="SMART" id="SM01038"/>
    </source>
</evidence>
<dbReference type="Pfam" id="PF00703">
    <property type="entry name" value="Glyco_hydro_2"/>
    <property type="match status" value="1"/>
</dbReference>
<dbReference type="SUPFAM" id="SSF49785">
    <property type="entry name" value="Galactose-binding domain-like"/>
    <property type="match status" value="2"/>
</dbReference>
<evidence type="ECO:0000256" key="8">
    <source>
        <dbReference type="ARBA" id="ARBA00032230"/>
    </source>
</evidence>
<dbReference type="InterPro" id="IPR014718">
    <property type="entry name" value="GH-type_carb-bd"/>
</dbReference>
<dbReference type="Gene3D" id="3.20.20.80">
    <property type="entry name" value="Glycosidases"/>
    <property type="match status" value="1"/>
</dbReference>
<evidence type="ECO:0000313" key="13">
    <source>
        <dbReference type="EMBL" id="GAA1672109.1"/>
    </source>
</evidence>
<dbReference type="Proteomes" id="UP001499947">
    <property type="component" value="Unassembled WGS sequence"/>
</dbReference>
<dbReference type="Pfam" id="PF02837">
    <property type="entry name" value="Glyco_hydro_2_N"/>
    <property type="match status" value="1"/>
</dbReference>
<evidence type="ECO:0000259" key="11">
    <source>
        <dbReference type="SMART" id="SM00776"/>
    </source>
</evidence>
<dbReference type="InterPro" id="IPR017853">
    <property type="entry name" value="GH"/>
</dbReference>
<dbReference type="Pfam" id="PF16353">
    <property type="entry name" value="LacZ_4"/>
    <property type="match status" value="1"/>
</dbReference>
<dbReference type="Pfam" id="PF02836">
    <property type="entry name" value="Glyco_hydro_2_C"/>
    <property type="match status" value="1"/>
</dbReference>
<dbReference type="InterPro" id="IPR008979">
    <property type="entry name" value="Galactose-bd-like_sf"/>
</dbReference>
<keyword evidence="14" id="KW-1185">Reference proteome</keyword>
<dbReference type="Gene3D" id="2.60.120.200">
    <property type="match status" value="1"/>
</dbReference>